<dbReference type="AlphaFoldDB" id="A0A5D2XF14"/>
<evidence type="ECO:0000256" key="2">
    <source>
        <dbReference type="ARBA" id="ARBA00022491"/>
    </source>
</evidence>
<evidence type="ECO:0000256" key="1">
    <source>
        <dbReference type="ARBA" id="ARBA00004123"/>
    </source>
</evidence>
<evidence type="ECO:0000313" key="10">
    <source>
        <dbReference type="Proteomes" id="UP000323597"/>
    </source>
</evidence>
<keyword evidence="4 6" id="KW-0804">Transcription</keyword>
<dbReference type="InterPro" id="IPR006458">
    <property type="entry name" value="Ovate_C"/>
</dbReference>
<keyword evidence="3 6" id="KW-0805">Transcription regulation</keyword>
<protein>
    <recommendedName>
        <fullName evidence="6">Transcription repressor</fullName>
    </recommendedName>
    <alternativeName>
        <fullName evidence="6">Ovate family protein</fullName>
    </alternativeName>
</protein>
<evidence type="ECO:0000256" key="5">
    <source>
        <dbReference type="ARBA" id="ARBA00023242"/>
    </source>
</evidence>
<keyword evidence="10" id="KW-1185">Reference proteome</keyword>
<evidence type="ECO:0000259" key="8">
    <source>
        <dbReference type="PROSITE" id="PS51754"/>
    </source>
</evidence>
<dbReference type="NCBIfam" id="TIGR01568">
    <property type="entry name" value="A_thal_3678"/>
    <property type="match status" value="1"/>
</dbReference>
<feature type="domain" description="OVATE" evidence="8">
    <location>
        <begin position="115"/>
        <end position="174"/>
    </location>
</feature>
<name>A0A5D2XF14_GOSMU</name>
<evidence type="ECO:0000256" key="6">
    <source>
        <dbReference type="RuleBase" id="RU367028"/>
    </source>
</evidence>
<comment type="subcellular location">
    <subcellularLocation>
        <location evidence="1 6">Nucleus</location>
    </subcellularLocation>
</comment>
<keyword evidence="2 6" id="KW-0678">Repressor</keyword>
<comment type="function">
    <text evidence="6">Transcriptional repressor that regulates multiple aspects of plant growth and development.</text>
</comment>
<feature type="region of interest" description="Disordered" evidence="7">
    <location>
        <begin position="1"/>
        <end position="73"/>
    </location>
</feature>
<proteinExistence type="predicted"/>
<dbReference type="PROSITE" id="PS51754">
    <property type="entry name" value="OVATE"/>
    <property type="match status" value="1"/>
</dbReference>
<sequence length="259" mass="28574">MGKKPKLPNFFSKHNNNGRHSKPSWPWPSCHQPKTHSFRTDETPESWFSNSSESPSFSTASDESRTGAGTVGVDSVETVIQGVRLRSERLFYEPSEPKLGTESETESPYKEATVLSMESMDPFVDFRDSMEAMVESHGLKDWESLEELLGWYLKANGESSHGYILGAFIDLLLKKKMKLVDAGSSLTPSSPLSFCNSSSSSLSSSSCYEDTLMVTPCESSLKGNGNNNNDNNNDNNSNHCLTEKKKIIEDDDGVSSCLS</sequence>
<organism evidence="9 10">
    <name type="scientific">Gossypium mustelinum</name>
    <name type="common">Cotton</name>
    <name type="synonym">Gossypium caicoense</name>
    <dbReference type="NCBI Taxonomy" id="34275"/>
    <lineage>
        <taxon>Eukaryota</taxon>
        <taxon>Viridiplantae</taxon>
        <taxon>Streptophyta</taxon>
        <taxon>Embryophyta</taxon>
        <taxon>Tracheophyta</taxon>
        <taxon>Spermatophyta</taxon>
        <taxon>Magnoliopsida</taxon>
        <taxon>eudicotyledons</taxon>
        <taxon>Gunneridae</taxon>
        <taxon>Pentapetalae</taxon>
        <taxon>rosids</taxon>
        <taxon>malvids</taxon>
        <taxon>Malvales</taxon>
        <taxon>Malvaceae</taxon>
        <taxon>Malvoideae</taxon>
        <taxon>Gossypium</taxon>
    </lineage>
</organism>
<dbReference type="GO" id="GO:0005634">
    <property type="term" value="C:nucleus"/>
    <property type="evidence" value="ECO:0007669"/>
    <property type="project" value="UniProtKB-SubCell"/>
</dbReference>
<dbReference type="Proteomes" id="UP000323597">
    <property type="component" value="Chromosome A11"/>
</dbReference>
<dbReference type="PANTHER" id="PTHR33057:SF98">
    <property type="entry name" value="TRANSCRIPTION REPRESSOR OFP18"/>
    <property type="match status" value="1"/>
</dbReference>
<dbReference type="InterPro" id="IPR038933">
    <property type="entry name" value="Ovate"/>
</dbReference>
<evidence type="ECO:0000313" key="9">
    <source>
        <dbReference type="EMBL" id="TYJ12526.1"/>
    </source>
</evidence>
<evidence type="ECO:0000256" key="3">
    <source>
        <dbReference type="ARBA" id="ARBA00023015"/>
    </source>
</evidence>
<accession>A0A5D2XF14</accession>
<keyword evidence="5 6" id="KW-0539">Nucleus</keyword>
<dbReference type="Pfam" id="PF04844">
    <property type="entry name" value="Ovate"/>
    <property type="match status" value="1"/>
</dbReference>
<dbReference type="GO" id="GO:0045892">
    <property type="term" value="P:negative regulation of DNA-templated transcription"/>
    <property type="evidence" value="ECO:0007669"/>
    <property type="project" value="UniProtKB-UniRule"/>
</dbReference>
<evidence type="ECO:0000256" key="4">
    <source>
        <dbReference type="ARBA" id="ARBA00023163"/>
    </source>
</evidence>
<gene>
    <name evidence="9" type="ORF">E1A91_A11G357600v1</name>
</gene>
<evidence type="ECO:0000256" key="7">
    <source>
        <dbReference type="SAM" id="MobiDB-lite"/>
    </source>
</evidence>
<dbReference type="PANTHER" id="PTHR33057">
    <property type="entry name" value="TRANSCRIPTION REPRESSOR OFP7-RELATED"/>
    <property type="match status" value="1"/>
</dbReference>
<reference evidence="9 10" key="1">
    <citation type="submission" date="2019-07" db="EMBL/GenBank/DDBJ databases">
        <title>WGS assembly of Gossypium mustelinum.</title>
        <authorList>
            <person name="Chen Z.J."/>
            <person name="Sreedasyam A."/>
            <person name="Ando A."/>
            <person name="Song Q."/>
            <person name="De L."/>
            <person name="Hulse-Kemp A."/>
            <person name="Ding M."/>
            <person name="Ye W."/>
            <person name="Kirkbride R."/>
            <person name="Jenkins J."/>
            <person name="Plott C."/>
            <person name="Lovell J."/>
            <person name="Lin Y.-M."/>
            <person name="Vaughn R."/>
            <person name="Liu B."/>
            <person name="Li W."/>
            <person name="Simpson S."/>
            <person name="Scheffler B."/>
            <person name="Saski C."/>
            <person name="Grover C."/>
            <person name="Hu G."/>
            <person name="Conover J."/>
            <person name="Carlson J."/>
            <person name="Shu S."/>
            <person name="Boston L."/>
            <person name="Williams M."/>
            <person name="Peterson D."/>
            <person name="Mcgee K."/>
            <person name="Jones D."/>
            <person name="Wendel J."/>
            <person name="Stelly D."/>
            <person name="Grimwood J."/>
            <person name="Schmutz J."/>
        </authorList>
    </citation>
    <scope>NUCLEOTIDE SEQUENCE [LARGE SCALE GENOMIC DNA]</scope>
    <source>
        <strain evidence="9">1408120.09</strain>
    </source>
</reference>
<feature type="compositionally biased region" description="Low complexity" evidence="7">
    <location>
        <begin position="45"/>
        <end position="61"/>
    </location>
</feature>
<dbReference type="EMBL" id="CM017646">
    <property type="protein sequence ID" value="TYJ12526.1"/>
    <property type="molecule type" value="Genomic_DNA"/>
</dbReference>